<dbReference type="Pfam" id="PF11981">
    <property type="entry name" value="DUF3482"/>
    <property type="match status" value="1"/>
</dbReference>
<sequence length="496" mass="52940">MSADRISLSLISHTNAGKTTLARTLLGCDVGEVRDAPHVTVDVNAYSLISTPEGDELTLWDTPGFGDSARLAKRLRQQGNPIGWFVGQVWDRFRDRSMWFTQQAVANVRDQADVVLYLVNASEEPADAGYLEPELAVLEWIGKPVIVLLNQTGRSRPPAEEAAEHDRWRSLLGGYPIVHSVLPLDAFARCWVQEITLLHEVGTMLPAQRGEAYARLVGAWQARREAQFDASMAVLAETLARAALDLETLPETRLTGTLRDLKRALGVGRNAAAGDDAAGDDKARAPQALASRVDSDLQAGLDRLIAIHELEGHASEELLRRIALTVSVEAPVNERKAALMGGAVSGALTGLGVDIAHAGLTLGAGMITGAVVGALGGAGIARGVNMARGRRGTTLRWDDSFLCELVVSSLLRYLAVAHYGRGRGEWRETEYPAFWPPLVTAAVAASRARLLAAWAGRETGVAASDIDPGSVAGAATPLIAEIARKLLDDLYPAAPG</sequence>
<feature type="domain" description="G" evidence="1">
    <location>
        <begin position="10"/>
        <end position="151"/>
    </location>
</feature>
<evidence type="ECO:0000313" key="2">
    <source>
        <dbReference type="EMBL" id="EXI91266.1"/>
    </source>
</evidence>
<dbReference type="SUPFAM" id="SSF52540">
    <property type="entry name" value="P-loop containing nucleoside triphosphate hydrolases"/>
    <property type="match status" value="1"/>
</dbReference>
<dbReference type="InterPro" id="IPR027417">
    <property type="entry name" value="P-loop_NTPase"/>
</dbReference>
<dbReference type="EMBL" id="JEMY01000001">
    <property type="protein sequence ID" value="EXI91266.1"/>
    <property type="molecule type" value="Genomic_DNA"/>
</dbReference>
<comment type="caution">
    <text evidence="2">The sequence shown here is derived from an EMBL/GenBank/DDBJ whole genome shotgun (WGS) entry which is preliminary data.</text>
</comment>
<name>A0A011PV44_ACCRE</name>
<reference evidence="2" key="1">
    <citation type="submission" date="2014-02" db="EMBL/GenBank/DDBJ databases">
        <title>Expanding our view of genomic diversity in Candidatus Accumulibacter clades.</title>
        <authorList>
            <person name="Skennerton C.T."/>
            <person name="Barr J.J."/>
            <person name="Slater F.R."/>
            <person name="Bond P.L."/>
            <person name="Tyson G.W."/>
        </authorList>
    </citation>
    <scope>NUCLEOTIDE SEQUENCE [LARGE SCALE GENOMIC DNA]</scope>
</reference>
<dbReference type="eggNOG" id="COG2262">
    <property type="taxonomic scope" value="Bacteria"/>
</dbReference>
<evidence type="ECO:0000313" key="3">
    <source>
        <dbReference type="Proteomes" id="UP000022141"/>
    </source>
</evidence>
<gene>
    <name evidence="2" type="ORF">AW11_00077</name>
</gene>
<dbReference type="STRING" id="1454004.AW11_00077"/>
<dbReference type="AlphaFoldDB" id="A0A011PV44"/>
<dbReference type="InterPro" id="IPR021871">
    <property type="entry name" value="DUF3482"/>
</dbReference>
<keyword evidence="3" id="KW-1185">Reference proteome</keyword>
<organism evidence="2 3">
    <name type="scientific">Accumulibacter regalis</name>
    <dbReference type="NCBI Taxonomy" id="522306"/>
    <lineage>
        <taxon>Bacteria</taxon>
        <taxon>Pseudomonadati</taxon>
        <taxon>Pseudomonadota</taxon>
        <taxon>Betaproteobacteria</taxon>
        <taxon>Candidatus Accumulibacter</taxon>
    </lineage>
</organism>
<dbReference type="GO" id="GO:0005525">
    <property type="term" value="F:GTP binding"/>
    <property type="evidence" value="ECO:0007669"/>
    <property type="project" value="InterPro"/>
</dbReference>
<dbReference type="InterPro" id="IPR006073">
    <property type="entry name" value="GTP-bd"/>
</dbReference>
<dbReference type="PATRIC" id="fig|1454004.3.peg.79"/>
<accession>A0A011PV44</accession>
<dbReference type="Gene3D" id="3.40.50.300">
    <property type="entry name" value="P-loop containing nucleotide triphosphate hydrolases"/>
    <property type="match status" value="1"/>
</dbReference>
<evidence type="ECO:0000259" key="1">
    <source>
        <dbReference type="Pfam" id="PF01926"/>
    </source>
</evidence>
<protein>
    <submittedName>
        <fullName evidence="2">Small GTP-binding protein domain protein</fullName>
    </submittedName>
</protein>
<dbReference type="Proteomes" id="UP000022141">
    <property type="component" value="Unassembled WGS sequence"/>
</dbReference>
<dbReference type="Pfam" id="PF01926">
    <property type="entry name" value="MMR_HSR1"/>
    <property type="match status" value="1"/>
</dbReference>
<proteinExistence type="predicted"/>